<sequence>WLPWASSGFLTAPRMTKTLRASFTHEQAMTHRLTWTTAMNCAYSALLSSLQSAPALGLPNYALPFHLWVSESGGTAAAVLAQPHGGGLRPCAYYSKTLDVTARGLPSCLRAVAACALMVQDAEKIVLGHDLTLHTSHQVLLY</sequence>
<evidence type="ECO:0000259" key="1">
    <source>
        <dbReference type="Pfam" id="PF17919"/>
    </source>
</evidence>
<accession>A0AAR2IN43</accession>
<protein>
    <recommendedName>
        <fullName evidence="1">Reverse transcriptase/retrotransposon-derived protein RNase H-like domain-containing protein</fullName>
    </recommendedName>
</protein>
<dbReference type="PANTHER" id="PTHR33064">
    <property type="entry name" value="POL PROTEIN"/>
    <property type="match status" value="1"/>
</dbReference>
<dbReference type="SUPFAM" id="SSF56672">
    <property type="entry name" value="DNA/RNA polymerases"/>
    <property type="match status" value="1"/>
</dbReference>
<dbReference type="InterPro" id="IPR051320">
    <property type="entry name" value="Viral_Replic_Matur_Polypro"/>
</dbReference>
<dbReference type="Proteomes" id="UP001501920">
    <property type="component" value="Chromosome 19"/>
</dbReference>
<feature type="domain" description="Reverse transcriptase/retrotransposon-derived protein RNase H-like" evidence="1">
    <location>
        <begin position="35"/>
        <end position="132"/>
    </location>
</feature>
<reference evidence="2 3" key="1">
    <citation type="submission" date="2020-10" db="EMBL/GenBank/DDBJ databases">
        <title>Pygocentrus nattereri (red-bellied piranha) genome, fPygNat1, primary haplotype.</title>
        <authorList>
            <person name="Myers G."/>
            <person name="Meyer A."/>
            <person name="Karagic N."/>
            <person name="Pippel M."/>
            <person name="Winkler S."/>
            <person name="Tracey A."/>
            <person name="Wood J."/>
            <person name="Formenti G."/>
            <person name="Howe K."/>
            <person name="Fedrigo O."/>
            <person name="Jarvis E.D."/>
        </authorList>
    </citation>
    <scope>NUCLEOTIDE SEQUENCE [LARGE SCALE GENOMIC DNA]</scope>
</reference>
<evidence type="ECO:0000313" key="3">
    <source>
        <dbReference type="Proteomes" id="UP001501920"/>
    </source>
</evidence>
<reference evidence="2" key="2">
    <citation type="submission" date="2025-08" db="UniProtKB">
        <authorList>
            <consortium name="Ensembl"/>
        </authorList>
    </citation>
    <scope>IDENTIFICATION</scope>
</reference>
<reference evidence="2" key="3">
    <citation type="submission" date="2025-09" db="UniProtKB">
        <authorList>
            <consortium name="Ensembl"/>
        </authorList>
    </citation>
    <scope>IDENTIFICATION</scope>
</reference>
<evidence type="ECO:0000313" key="2">
    <source>
        <dbReference type="Ensembl" id="ENSPNAP00000039424.1"/>
    </source>
</evidence>
<keyword evidence="3" id="KW-1185">Reference proteome</keyword>
<proteinExistence type="predicted"/>
<dbReference type="Gene3D" id="3.10.20.370">
    <property type="match status" value="1"/>
</dbReference>
<dbReference type="InterPro" id="IPR041577">
    <property type="entry name" value="RT_RNaseH_2"/>
</dbReference>
<dbReference type="Pfam" id="PF17919">
    <property type="entry name" value="RT_RNaseH_2"/>
    <property type="match status" value="1"/>
</dbReference>
<dbReference type="Ensembl" id="ENSPNAT00000069407.1">
    <property type="protein sequence ID" value="ENSPNAP00000039424.1"/>
    <property type="gene ID" value="ENSPNAG00000031932.1"/>
</dbReference>
<dbReference type="PANTHER" id="PTHR33064:SF37">
    <property type="entry name" value="RIBONUCLEASE H"/>
    <property type="match status" value="1"/>
</dbReference>
<dbReference type="InterPro" id="IPR043502">
    <property type="entry name" value="DNA/RNA_pol_sf"/>
</dbReference>
<organism evidence="2 3">
    <name type="scientific">Pygocentrus nattereri</name>
    <name type="common">Red-bellied piranha</name>
    <dbReference type="NCBI Taxonomy" id="42514"/>
    <lineage>
        <taxon>Eukaryota</taxon>
        <taxon>Metazoa</taxon>
        <taxon>Chordata</taxon>
        <taxon>Craniata</taxon>
        <taxon>Vertebrata</taxon>
        <taxon>Euteleostomi</taxon>
        <taxon>Actinopterygii</taxon>
        <taxon>Neopterygii</taxon>
        <taxon>Teleostei</taxon>
        <taxon>Ostariophysi</taxon>
        <taxon>Characiformes</taxon>
        <taxon>Characoidei</taxon>
        <taxon>Pygocentrus</taxon>
    </lineage>
</organism>
<name>A0AAR2IN43_PYGNA</name>
<dbReference type="GeneTree" id="ENSGT00960000186724"/>
<dbReference type="AlphaFoldDB" id="A0AAR2IN43"/>